<keyword evidence="5" id="KW-0732">Signal</keyword>
<accession>A0A9C7UTY1</accession>
<keyword evidence="7" id="KW-1185">Reference proteome</keyword>
<evidence type="ECO:0000256" key="5">
    <source>
        <dbReference type="SAM" id="SignalP"/>
    </source>
</evidence>
<gene>
    <name evidence="6" type="ORF">GpartN1_g7207.t1</name>
</gene>
<keyword evidence="3" id="KW-0442">Lipid degradation</keyword>
<evidence type="ECO:0000256" key="4">
    <source>
        <dbReference type="ARBA" id="ARBA00023098"/>
    </source>
</evidence>
<keyword evidence="4" id="KW-0443">Lipid metabolism</keyword>
<dbReference type="Gene3D" id="3.40.50.1820">
    <property type="entry name" value="alpha/beta hydrolase"/>
    <property type="match status" value="1"/>
</dbReference>
<evidence type="ECO:0000313" key="7">
    <source>
        <dbReference type="Proteomes" id="UP001061958"/>
    </source>
</evidence>
<dbReference type="Proteomes" id="UP001061958">
    <property type="component" value="Unassembled WGS sequence"/>
</dbReference>
<dbReference type="SUPFAM" id="SSF53474">
    <property type="entry name" value="alpha/beta-Hydrolases"/>
    <property type="match status" value="1"/>
</dbReference>
<keyword evidence="2" id="KW-0378">Hydrolase</keyword>
<feature type="signal peptide" evidence="5">
    <location>
        <begin position="1"/>
        <end position="17"/>
    </location>
</feature>
<organism evidence="6 7">
    <name type="scientific">Galdieria partita</name>
    <dbReference type="NCBI Taxonomy" id="83374"/>
    <lineage>
        <taxon>Eukaryota</taxon>
        <taxon>Rhodophyta</taxon>
        <taxon>Bangiophyceae</taxon>
        <taxon>Galdieriales</taxon>
        <taxon>Galdieriaceae</taxon>
        <taxon>Galdieria</taxon>
    </lineage>
</organism>
<dbReference type="PANTHER" id="PTHR10272:SF0">
    <property type="entry name" value="PLATELET-ACTIVATING FACTOR ACETYLHYDROLASE"/>
    <property type="match status" value="1"/>
</dbReference>
<dbReference type="EC" id="3.1.1.47" evidence="1"/>
<dbReference type="GO" id="GO:0003847">
    <property type="term" value="F:1-alkyl-2-acetylglycerophosphocholine esterase activity"/>
    <property type="evidence" value="ECO:0007669"/>
    <property type="project" value="UniProtKB-EC"/>
</dbReference>
<dbReference type="PANTHER" id="PTHR10272">
    <property type="entry name" value="PLATELET-ACTIVATING FACTOR ACETYLHYDROLASE"/>
    <property type="match status" value="1"/>
</dbReference>
<proteinExistence type="predicted"/>
<dbReference type="Pfam" id="PF03403">
    <property type="entry name" value="PAF-AH_p_II"/>
    <property type="match status" value="1"/>
</dbReference>
<comment type="caution">
    <text evidence="6">The sequence shown here is derived from an EMBL/GenBank/DDBJ whole genome shotgun (WGS) entry which is preliminary data.</text>
</comment>
<dbReference type="OrthoDB" id="2363873at2759"/>
<dbReference type="AlphaFoldDB" id="A0A9C7UTY1"/>
<reference evidence="6" key="1">
    <citation type="journal article" date="2022" name="Proc. Natl. Acad. Sci. U.S.A.">
        <title>Life cycle and functional genomics of the unicellular red alga Galdieria for elucidating algal and plant evolution and industrial use.</title>
        <authorList>
            <person name="Hirooka S."/>
            <person name="Itabashi T."/>
            <person name="Ichinose T.M."/>
            <person name="Onuma R."/>
            <person name="Fujiwara T."/>
            <person name="Yamashita S."/>
            <person name="Jong L.W."/>
            <person name="Tomita R."/>
            <person name="Iwane A.H."/>
            <person name="Miyagishima S.Y."/>
        </authorList>
    </citation>
    <scope>NUCLEOTIDE SEQUENCE</scope>
    <source>
        <strain evidence="6">NBRC 102759</strain>
    </source>
</reference>
<sequence>MKVSWIFVLLSAAPCLAIIIQFWLQDQLPTPSGRYIVGTTDMLIYRPSPDWKLVNCSQANVCVFGGGPYIAPDTNKGLPVDISPPKKLMMQVFYPSKEKEQTTHFISKWLSMTQGSRRASVLPDVSFLKWYKRYPHPLVKATVQLFGARPAYALLLSVANWMKSPVLLQIPLASSIEPWPVVLFSHGLFANRLSYSVLCAEIASHGYIVVSVDHTDGSVPLVYFKDGDVLSYRKLTSEERETPAVSQTIRILQAHRRVADLQVALAALRVLNEESKNLVNLPSHLDFRGKINLKEVTVMGHSFGGATSLIACYLEKKFSKCLALDPWMEAVPDELTNSFSHLNASVVCIHTEKFQTEDSLKKVSAILKQSQQSGYFASHWKLKGASHEAQADYPIFLPKYLQRILNISISDMPPRLVHELDNQIAIQFLHDPYNLNIFMENHSLSRYVQALQI</sequence>
<name>A0A9C7UTY1_9RHOD</name>
<dbReference type="InterPro" id="IPR029058">
    <property type="entry name" value="AB_hydrolase_fold"/>
</dbReference>
<evidence type="ECO:0000313" key="6">
    <source>
        <dbReference type="EMBL" id="GJQ15416.1"/>
    </source>
</evidence>
<evidence type="ECO:0000256" key="3">
    <source>
        <dbReference type="ARBA" id="ARBA00022963"/>
    </source>
</evidence>
<protein>
    <recommendedName>
        <fullName evidence="1">1-alkyl-2-acetylglycerophosphocholine esterase</fullName>
        <ecNumber evidence="1">3.1.1.47</ecNumber>
    </recommendedName>
</protein>
<evidence type="ECO:0000256" key="2">
    <source>
        <dbReference type="ARBA" id="ARBA00022801"/>
    </source>
</evidence>
<evidence type="ECO:0000256" key="1">
    <source>
        <dbReference type="ARBA" id="ARBA00013201"/>
    </source>
</evidence>
<reference evidence="6" key="2">
    <citation type="submission" date="2022-01" db="EMBL/GenBank/DDBJ databases">
        <authorList>
            <person name="Hirooka S."/>
            <person name="Miyagishima S.Y."/>
        </authorList>
    </citation>
    <scope>NUCLEOTIDE SEQUENCE</scope>
    <source>
        <strain evidence="6">NBRC 102759</strain>
    </source>
</reference>
<dbReference type="EMBL" id="BQMJ01000069">
    <property type="protein sequence ID" value="GJQ15416.1"/>
    <property type="molecule type" value="Genomic_DNA"/>
</dbReference>
<dbReference type="GO" id="GO:0016042">
    <property type="term" value="P:lipid catabolic process"/>
    <property type="evidence" value="ECO:0007669"/>
    <property type="project" value="UniProtKB-KW"/>
</dbReference>
<feature type="chain" id="PRO_5039106276" description="1-alkyl-2-acetylglycerophosphocholine esterase" evidence="5">
    <location>
        <begin position="18"/>
        <end position="453"/>
    </location>
</feature>